<evidence type="ECO:0000313" key="2">
    <source>
        <dbReference type="Proteomes" id="UP000029989"/>
    </source>
</evidence>
<proteinExistence type="predicted"/>
<gene>
    <name evidence="1" type="ORF">N799_04110</name>
</gene>
<dbReference type="Proteomes" id="UP000029989">
    <property type="component" value="Unassembled WGS sequence"/>
</dbReference>
<comment type="caution">
    <text evidence="1">The sequence shown here is derived from an EMBL/GenBank/DDBJ whole genome shotgun (WGS) entry which is preliminary data.</text>
</comment>
<dbReference type="AlphaFoldDB" id="A0A0A0EUM4"/>
<sequence>MSFVGNIDELPVEQKVQVDVVSNKGKTTHAMTELDEVGSIPPFEFTLTEPARDLEVRVLAPKGAKVTLQAYQVERLR</sequence>
<accession>A0A0A0EUM4</accession>
<organism evidence="1 2">
    <name type="scientific">Lysobacter arseniciresistens ZS79</name>
    <dbReference type="NCBI Taxonomy" id="913325"/>
    <lineage>
        <taxon>Bacteria</taxon>
        <taxon>Pseudomonadati</taxon>
        <taxon>Pseudomonadota</taxon>
        <taxon>Gammaproteobacteria</taxon>
        <taxon>Lysobacterales</taxon>
        <taxon>Lysobacteraceae</taxon>
        <taxon>Novilysobacter</taxon>
    </lineage>
</organism>
<protein>
    <submittedName>
        <fullName evidence="1">Uncharacterized protein</fullName>
    </submittedName>
</protein>
<evidence type="ECO:0000313" key="1">
    <source>
        <dbReference type="EMBL" id="KGM53818.1"/>
    </source>
</evidence>
<keyword evidence="2" id="KW-1185">Reference proteome</keyword>
<name>A0A0A0EUM4_9GAMM</name>
<dbReference type="EMBL" id="AVPT01000034">
    <property type="protein sequence ID" value="KGM53818.1"/>
    <property type="molecule type" value="Genomic_DNA"/>
</dbReference>
<reference evidence="1 2" key="1">
    <citation type="journal article" date="2015" name="Stand. Genomic Sci.">
        <title>Genomic information of the arsenic-resistant bacterium Lysobacter arseniciresistens type strain ZS79(T) and comparison of Lysobacter draft genomes.</title>
        <authorList>
            <person name="Liu L."/>
            <person name="Zhang S."/>
            <person name="Luo M."/>
            <person name="Wang G."/>
        </authorList>
    </citation>
    <scope>NUCLEOTIDE SEQUENCE [LARGE SCALE GENOMIC DNA]</scope>
    <source>
        <strain evidence="1 2">ZS79</strain>
    </source>
</reference>